<dbReference type="FunFam" id="1.10.10.10:FF:000400">
    <property type="entry name" value="DiSHevelled related"/>
    <property type="match status" value="1"/>
</dbReference>
<dbReference type="Pfam" id="PF00778">
    <property type="entry name" value="DIX"/>
    <property type="match status" value="1"/>
</dbReference>
<dbReference type="InterPro" id="IPR036034">
    <property type="entry name" value="PDZ_sf"/>
</dbReference>
<evidence type="ECO:0000256" key="1">
    <source>
        <dbReference type="ARBA" id="ARBA00004370"/>
    </source>
</evidence>
<keyword evidence="7" id="KW-0472">Membrane</keyword>
<feature type="domain" description="DIX" evidence="11">
    <location>
        <begin position="8"/>
        <end position="90"/>
    </location>
</feature>
<dbReference type="InterPro" id="IPR001478">
    <property type="entry name" value="PDZ"/>
</dbReference>
<evidence type="ECO:0000313" key="13">
    <source>
        <dbReference type="WBParaSite" id="ALUE_0001227201-mRNA-1"/>
    </source>
</evidence>
<dbReference type="InterPro" id="IPR015506">
    <property type="entry name" value="Dsh/Dvl-rel"/>
</dbReference>
<feature type="domain" description="DEP" evidence="10">
    <location>
        <begin position="480"/>
        <end position="554"/>
    </location>
</feature>
<dbReference type="PANTHER" id="PTHR10878">
    <property type="entry name" value="SEGMENT POLARITY PROTEIN DISHEVELLED"/>
    <property type="match status" value="1"/>
</dbReference>
<evidence type="ECO:0000256" key="8">
    <source>
        <dbReference type="PROSITE-ProRule" id="PRU00069"/>
    </source>
</evidence>
<comment type="similarity">
    <text evidence="3">Belongs to the DSH family.</text>
</comment>
<dbReference type="PROSITE" id="PS50186">
    <property type="entry name" value="DEP"/>
    <property type="match status" value="1"/>
</dbReference>
<protein>
    <submittedName>
        <fullName evidence="13">Uncharacterized protein</fullName>
    </submittedName>
</protein>
<dbReference type="InterPro" id="IPR036388">
    <property type="entry name" value="WH-like_DNA-bd_sf"/>
</dbReference>
<evidence type="ECO:0000256" key="4">
    <source>
        <dbReference type="ARBA" id="ARBA00022473"/>
    </source>
</evidence>
<evidence type="ECO:0000256" key="5">
    <source>
        <dbReference type="ARBA" id="ARBA00022490"/>
    </source>
</evidence>
<dbReference type="Gene3D" id="1.10.10.10">
    <property type="entry name" value="Winged helix-like DNA-binding domain superfamily/Winged helix DNA-binding domain"/>
    <property type="match status" value="1"/>
</dbReference>
<evidence type="ECO:0000259" key="9">
    <source>
        <dbReference type="PROSITE" id="PS50106"/>
    </source>
</evidence>
<dbReference type="GO" id="GO:0060070">
    <property type="term" value="P:canonical Wnt signaling pathway"/>
    <property type="evidence" value="ECO:0007669"/>
    <property type="project" value="TreeGrafter"/>
</dbReference>
<dbReference type="WBParaSite" id="ALUE_0001227201-mRNA-1">
    <property type="protein sequence ID" value="ALUE_0001227201-mRNA-1"/>
    <property type="gene ID" value="ALUE_0001227201"/>
</dbReference>
<dbReference type="Gene3D" id="2.30.42.10">
    <property type="match status" value="1"/>
</dbReference>
<dbReference type="GO" id="GO:0005109">
    <property type="term" value="F:frizzled binding"/>
    <property type="evidence" value="ECO:0007669"/>
    <property type="project" value="TreeGrafter"/>
</dbReference>
<proteinExistence type="inferred from homology"/>
<evidence type="ECO:0000259" key="10">
    <source>
        <dbReference type="PROSITE" id="PS50186"/>
    </source>
</evidence>
<dbReference type="GO" id="GO:0048730">
    <property type="term" value="P:epidermis morphogenesis"/>
    <property type="evidence" value="ECO:0007669"/>
    <property type="project" value="UniProtKB-ARBA"/>
</dbReference>
<dbReference type="AlphaFoldDB" id="A0A9J2PQN6"/>
<keyword evidence="4" id="KW-0217">Developmental protein</keyword>
<evidence type="ECO:0000259" key="11">
    <source>
        <dbReference type="PROSITE" id="PS50841"/>
    </source>
</evidence>
<comment type="subcellular location">
    <subcellularLocation>
        <location evidence="2">Cytoplasm</location>
    </subcellularLocation>
    <subcellularLocation>
        <location evidence="1">Membrane</location>
    </subcellularLocation>
</comment>
<reference evidence="13" key="1">
    <citation type="submission" date="2023-03" db="UniProtKB">
        <authorList>
            <consortium name="WormBaseParasite"/>
        </authorList>
    </citation>
    <scope>IDENTIFICATION</scope>
</reference>
<dbReference type="PANTHER" id="PTHR10878:SF24">
    <property type="entry name" value="SEGMENT POLARITY PROTEIN DISHEVELLED HOMOLOG MIG-5"/>
    <property type="match status" value="1"/>
</dbReference>
<dbReference type="SMART" id="SM00049">
    <property type="entry name" value="DEP"/>
    <property type="match status" value="1"/>
</dbReference>
<dbReference type="InterPro" id="IPR038207">
    <property type="entry name" value="DIX_dom_sf"/>
</dbReference>
<dbReference type="SMART" id="SM00021">
    <property type="entry name" value="DAX"/>
    <property type="match status" value="1"/>
</dbReference>
<dbReference type="GO" id="GO:0048699">
    <property type="term" value="P:generation of neurons"/>
    <property type="evidence" value="ECO:0007669"/>
    <property type="project" value="UniProtKB-ARBA"/>
</dbReference>
<dbReference type="GO" id="GO:0048646">
    <property type="term" value="P:anatomical structure formation involved in morphogenesis"/>
    <property type="evidence" value="ECO:0007669"/>
    <property type="project" value="UniProtKB-ARBA"/>
</dbReference>
<dbReference type="SUPFAM" id="SSF50156">
    <property type="entry name" value="PDZ domain-like"/>
    <property type="match status" value="1"/>
</dbReference>
<dbReference type="Proteomes" id="UP000036681">
    <property type="component" value="Unplaced"/>
</dbReference>
<dbReference type="GO" id="GO:0009887">
    <property type="term" value="P:animal organ morphogenesis"/>
    <property type="evidence" value="ECO:0007669"/>
    <property type="project" value="UniProtKB-ARBA"/>
</dbReference>
<dbReference type="InterPro" id="IPR036390">
    <property type="entry name" value="WH_DNA-bd_sf"/>
</dbReference>
<dbReference type="InterPro" id="IPR029071">
    <property type="entry name" value="Ubiquitin-like_domsf"/>
</dbReference>
<evidence type="ECO:0000256" key="7">
    <source>
        <dbReference type="ARBA" id="ARBA00023136"/>
    </source>
</evidence>
<dbReference type="GO" id="GO:0048598">
    <property type="term" value="P:embryonic morphogenesis"/>
    <property type="evidence" value="ECO:0007669"/>
    <property type="project" value="UniProtKB-ARBA"/>
</dbReference>
<dbReference type="GO" id="GO:0016477">
    <property type="term" value="P:cell migration"/>
    <property type="evidence" value="ECO:0007669"/>
    <property type="project" value="UniProtKB-ARBA"/>
</dbReference>
<dbReference type="GO" id="GO:0016020">
    <property type="term" value="C:membrane"/>
    <property type="evidence" value="ECO:0007669"/>
    <property type="project" value="UniProtKB-SubCell"/>
</dbReference>
<name>A0A9J2PQN6_ASCLU</name>
<evidence type="ECO:0000256" key="2">
    <source>
        <dbReference type="ARBA" id="ARBA00004496"/>
    </source>
</evidence>
<dbReference type="GO" id="GO:0035591">
    <property type="term" value="F:signaling adaptor activity"/>
    <property type="evidence" value="ECO:0007669"/>
    <property type="project" value="UniProtKB-ARBA"/>
</dbReference>
<keyword evidence="6 8" id="KW-0879">Wnt signaling pathway</keyword>
<keyword evidence="5" id="KW-0963">Cytoplasm</keyword>
<dbReference type="Pfam" id="PF00595">
    <property type="entry name" value="PDZ"/>
    <property type="match status" value="1"/>
</dbReference>
<dbReference type="PROSITE" id="PS50841">
    <property type="entry name" value="DIX"/>
    <property type="match status" value="1"/>
</dbReference>
<dbReference type="SUPFAM" id="SSF54236">
    <property type="entry name" value="Ubiquitin-like"/>
    <property type="match status" value="1"/>
</dbReference>
<feature type="domain" description="PDZ" evidence="9">
    <location>
        <begin position="264"/>
        <end position="332"/>
    </location>
</feature>
<dbReference type="GO" id="GO:0035556">
    <property type="term" value="P:intracellular signal transduction"/>
    <property type="evidence" value="ECO:0007669"/>
    <property type="project" value="InterPro"/>
</dbReference>
<dbReference type="GO" id="GO:0000132">
    <property type="term" value="P:establishment of mitotic spindle orientation"/>
    <property type="evidence" value="ECO:0007669"/>
    <property type="project" value="UniProtKB-ARBA"/>
</dbReference>
<organism evidence="12 13">
    <name type="scientific">Ascaris lumbricoides</name>
    <name type="common">Giant roundworm</name>
    <dbReference type="NCBI Taxonomy" id="6252"/>
    <lineage>
        <taxon>Eukaryota</taxon>
        <taxon>Metazoa</taxon>
        <taxon>Ecdysozoa</taxon>
        <taxon>Nematoda</taxon>
        <taxon>Chromadorea</taxon>
        <taxon>Rhabditida</taxon>
        <taxon>Spirurina</taxon>
        <taxon>Ascaridomorpha</taxon>
        <taxon>Ascaridoidea</taxon>
        <taxon>Ascarididae</taxon>
        <taxon>Ascaris</taxon>
    </lineage>
</organism>
<dbReference type="CDD" id="cd04438">
    <property type="entry name" value="DEP_dishevelled"/>
    <property type="match status" value="1"/>
</dbReference>
<evidence type="ECO:0000313" key="12">
    <source>
        <dbReference type="Proteomes" id="UP000036681"/>
    </source>
</evidence>
<dbReference type="GO" id="GO:0003002">
    <property type="term" value="P:regionalization"/>
    <property type="evidence" value="ECO:0007669"/>
    <property type="project" value="UniProtKB-ARBA"/>
</dbReference>
<dbReference type="InterPro" id="IPR000591">
    <property type="entry name" value="DEP_dom"/>
</dbReference>
<accession>A0A9J2PQN6</accession>
<dbReference type="GO" id="GO:0005938">
    <property type="term" value="C:cell cortex"/>
    <property type="evidence" value="ECO:0007669"/>
    <property type="project" value="UniProtKB-ARBA"/>
</dbReference>
<dbReference type="FunFam" id="2.30.42.10:FF:000203">
    <property type="entry name" value="DiSHevelled related"/>
    <property type="match status" value="1"/>
</dbReference>
<dbReference type="SUPFAM" id="SSF46785">
    <property type="entry name" value="Winged helix' DNA-binding domain"/>
    <property type="match status" value="1"/>
</dbReference>
<evidence type="ECO:0000256" key="3">
    <source>
        <dbReference type="ARBA" id="ARBA00008735"/>
    </source>
</evidence>
<dbReference type="Gene3D" id="2.40.240.130">
    <property type="match status" value="1"/>
</dbReference>
<dbReference type="SMART" id="SM00228">
    <property type="entry name" value="PDZ"/>
    <property type="match status" value="1"/>
</dbReference>
<keyword evidence="12" id="KW-1185">Reference proteome</keyword>
<dbReference type="GO" id="GO:0048468">
    <property type="term" value="P:cell development"/>
    <property type="evidence" value="ECO:0007669"/>
    <property type="project" value="UniProtKB-ARBA"/>
</dbReference>
<dbReference type="GO" id="GO:0005829">
    <property type="term" value="C:cytosol"/>
    <property type="evidence" value="ECO:0007669"/>
    <property type="project" value="TreeGrafter"/>
</dbReference>
<dbReference type="InterPro" id="IPR001158">
    <property type="entry name" value="DIX"/>
</dbReference>
<sequence>MPLDENAAVASTKVYYYLDDNTPYLSVIPVPENKVTLGDFKKIFTRKGYKYFCKQLDKAIGCEVKVEIRDDSSRLEKSANGLIELVLLSTVTPSGTLPRAITNKTEHNGVGNRDPVDLKVRKRRSLHELADNVVVNADPLANGCRASMRNSNEDSITASSLSTVISSYSILERAGEGLAELYTSNSEDPYRFDGSNSRFTLNSEACSSAYGGVRMAASSAASCLKAHRQRRPRKERYRKAYMPSTISSITESSMASLSLPRIEIVKLLMTNGAFLGISVLSNDGGIFVSDIIKGGAVALDGRIEVGDQIVQVNKNSFENLTDAQAVQLLRQAAVSRRPITLYVVKRPCNTDSRSDVLSGLASETLPIDISLWIESAKQNSVKPLKPFAIDETNSIMVENTLGEEEHETDMEGAYAERHDMIQIPPTSNKGRTTQVVTTKRGVMTTEDVARRRENEENEQLVDNLNVNMDPRIILKFMARPDSGLQIKNRKWLKIPVPMSFIGRELVDWLLDHVHGLHDRKAARSFASKLLADGHIRHVVNKLTFTEKCYYVFDDSILSVRSINHSDGSNGKTGAEATTEVTYVGSPAPQAAARLAVRNCNDSGMPPPPINNKMPAEIDQTWPVSPITIYGPTQRRKDCDSPVTNDYASVIGPDVVTSTMLGTSLTEAPTLKLPRHGFIGRGNEMRRRMDDEIVVAQPPNTPSSLSAAPNIGVDLGADFDSLEQDRRNMLKENR</sequence>
<evidence type="ECO:0000256" key="6">
    <source>
        <dbReference type="ARBA" id="ARBA00022687"/>
    </source>
</evidence>
<dbReference type="PROSITE" id="PS50106">
    <property type="entry name" value="PDZ"/>
    <property type="match status" value="1"/>
</dbReference>
<dbReference type="Pfam" id="PF00610">
    <property type="entry name" value="DEP"/>
    <property type="match status" value="1"/>
</dbReference>